<keyword evidence="8" id="KW-1185">Reference proteome</keyword>
<evidence type="ECO:0000256" key="4">
    <source>
        <dbReference type="ARBA" id="ARBA00023163"/>
    </source>
</evidence>
<evidence type="ECO:0000259" key="6">
    <source>
        <dbReference type="PROSITE" id="PS50977"/>
    </source>
</evidence>
<dbReference type="Gene3D" id="1.10.357.10">
    <property type="entry name" value="Tetracycline Repressor, domain 2"/>
    <property type="match status" value="1"/>
</dbReference>
<dbReference type="PANTHER" id="PTHR30055">
    <property type="entry name" value="HTH-TYPE TRANSCRIPTIONAL REGULATOR RUTR"/>
    <property type="match status" value="1"/>
</dbReference>
<dbReference type="InterPro" id="IPR036271">
    <property type="entry name" value="Tet_transcr_reg_TetR-rel_C_sf"/>
</dbReference>
<dbReference type="InterPro" id="IPR050109">
    <property type="entry name" value="HTH-type_TetR-like_transc_reg"/>
</dbReference>
<feature type="DNA-binding region" description="H-T-H motif" evidence="5">
    <location>
        <begin position="17"/>
        <end position="36"/>
    </location>
</feature>
<dbReference type="GO" id="GO:0000976">
    <property type="term" value="F:transcription cis-regulatory region binding"/>
    <property type="evidence" value="ECO:0007669"/>
    <property type="project" value="TreeGrafter"/>
</dbReference>
<dbReference type="EMBL" id="JXYS01000011">
    <property type="protein sequence ID" value="KJF18629.1"/>
    <property type="molecule type" value="Genomic_DNA"/>
</dbReference>
<sequence>MHHALALADAEGLVAVTIRRLAQEFGVTPMALYWHFSNKEELLAAMGDQLFVGLPPDTDVTAQWQDRLRELVLALTTALRAHPAMAILAAPRVLQNDEGRLLTEQALEILRSAGFPVDRAGEIARHILRTAISLVIEQAATGASTDSVERAHDINTKRSALQSLPVDQFPRLVEAADALANCSDENAYYGFGVDLLIAGIDSVRLHSPPRA</sequence>
<dbReference type="Pfam" id="PF02909">
    <property type="entry name" value="TetR_C_1"/>
    <property type="match status" value="1"/>
</dbReference>
<comment type="caution">
    <text evidence="7">The sequence shown here is derived from an EMBL/GenBank/DDBJ whole genome shotgun (WGS) entry which is preliminary data.</text>
</comment>
<organism evidence="7 8">
    <name type="scientific">Acidithrix ferrooxidans</name>
    <dbReference type="NCBI Taxonomy" id="1280514"/>
    <lineage>
        <taxon>Bacteria</taxon>
        <taxon>Bacillati</taxon>
        <taxon>Actinomycetota</taxon>
        <taxon>Acidimicrobiia</taxon>
        <taxon>Acidimicrobiales</taxon>
        <taxon>Acidimicrobiaceae</taxon>
        <taxon>Acidithrix</taxon>
    </lineage>
</organism>
<evidence type="ECO:0000256" key="3">
    <source>
        <dbReference type="ARBA" id="ARBA00023125"/>
    </source>
</evidence>
<dbReference type="InterPro" id="IPR003012">
    <property type="entry name" value="Tet_transcr_reg_TetR"/>
</dbReference>
<dbReference type="STRING" id="1280514.AXFE_04670"/>
<evidence type="ECO:0000313" key="8">
    <source>
        <dbReference type="Proteomes" id="UP000032360"/>
    </source>
</evidence>
<reference evidence="7 8" key="1">
    <citation type="submission" date="2015-01" db="EMBL/GenBank/DDBJ databases">
        <title>Draft genome of the acidophilic iron oxidizer Acidithrix ferrooxidans strain Py-F3.</title>
        <authorList>
            <person name="Poehlein A."/>
            <person name="Eisen S."/>
            <person name="Schloemann M."/>
            <person name="Johnson B.D."/>
            <person name="Daniel R."/>
            <person name="Muehling M."/>
        </authorList>
    </citation>
    <scope>NUCLEOTIDE SEQUENCE [LARGE SCALE GENOMIC DNA]</scope>
    <source>
        <strain evidence="7 8">Py-F3</strain>
    </source>
</reference>
<dbReference type="GO" id="GO:0003700">
    <property type="term" value="F:DNA-binding transcription factor activity"/>
    <property type="evidence" value="ECO:0007669"/>
    <property type="project" value="TreeGrafter"/>
</dbReference>
<gene>
    <name evidence="7" type="primary">tetR</name>
    <name evidence="7" type="ORF">AXFE_04670</name>
</gene>
<dbReference type="InterPro" id="IPR001647">
    <property type="entry name" value="HTH_TetR"/>
</dbReference>
<dbReference type="InterPro" id="IPR004111">
    <property type="entry name" value="Repressor_TetR_C"/>
</dbReference>
<dbReference type="Pfam" id="PF00440">
    <property type="entry name" value="TetR_N"/>
    <property type="match status" value="1"/>
</dbReference>
<evidence type="ECO:0000313" key="7">
    <source>
        <dbReference type="EMBL" id="KJF18629.1"/>
    </source>
</evidence>
<evidence type="ECO:0000256" key="1">
    <source>
        <dbReference type="ARBA" id="ARBA00022491"/>
    </source>
</evidence>
<name>A0A0D8HL82_9ACTN</name>
<dbReference type="PRINTS" id="PR00400">
    <property type="entry name" value="TETREPRESSOR"/>
</dbReference>
<dbReference type="PANTHER" id="PTHR30055:SF151">
    <property type="entry name" value="TRANSCRIPTIONAL REGULATORY PROTEIN"/>
    <property type="match status" value="1"/>
</dbReference>
<dbReference type="InterPro" id="IPR009057">
    <property type="entry name" value="Homeodomain-like_sf"/>
</dbReference>
<proteinExistence type="predicted"/>
<dbReference type="GO" id="GO:0045892">
    <property type="term" value="P:negative regulation of DNA-templated transcription"/>
    <property type="evidence" value="ECO:0007669"/>
    <property type="project" value="InterPro"/>
</dbReference>
<keyword evidence="2" id="KW-0805">Transcription regulation</keyword>
<protein>
    <submittedName>
        <fullName evidence="7">Tetracycline repressor protein class E</fullName>
    </submittedName>
</protein>
<dbReference type="Proteomes" id="UP000032360">
    <property type="component" value="Unassembled WGS sequence"/>
</dbReference>
<dbReference type="SUPFAM" id="SSF48498">
    <property type="entry name" value="Tetracyclin repressor-like, C-terminal domain"/>
    <property type="match status" value="1"/>
</dbReference>
<evidence type="ECO:0000256" key="2">
    <source>
        <dbReference type="ARBA" id="ARBA00023015"/>
    </source>
</evidence>
<keyword evidence="4" id="KW-0804">Transcription</keyword>
<accession>A0A0D8HL82</accession>
<dbReference type="GO" id="GO:0046677">
    <property type="term" value="P:response to antibiotic"/>
    <property type="evidence" value="ECO:0007669"/>
    <property type="project" value="InterPro"/>
</dbReference>
<keyword evidence="3 5" id="KW-0238">DNA-binding</keyword>
<feature type="domain" description="HTH tetR-type" evidence="6">
    <location>
        <begin position="1"/>
        <end position="54"/>
    </location>
</feature>
<dbReference type="AlphaFoldDB" id="A0A0D8HL82"/>
<evidence type="ECO:0000256" key="5">
    <source>
        <dbReference type="PROSITE-ProRule" id="PRU00335"/>
    </source>
</evidence>
<dbReference type="SUPFAM" id="SSF46689">
    <property type="entry name" value="Homeodomain-like"/>
    <property type="match status" value="1"/>
</dbReference>
<keyword evidence="1" id="KW-0678">Repressor</keyword>
<dbReference type="PROSITE" id="PS50977">
    <property type="entry name" value="HTH_TETR_2"/>
    <property type="match status" value="1"/>
</dbReference>